<proteinExistence type="predicted"/>
<evidence type="ECO:0000313" key="2">
    <source>
        <dbReference type="Proteomes" id="UP000789860"/>
    </source>
</evidence>
<sequence>HEPKKDILVRVGLDEGYRKKKQQSRAYTYQIFISVTKHI</sequence>
<dbReference type="EMBL" id="CAJVPM010033103">
    <property type="protein sequence ID" value="CAG8684465.1"/>
    <property type="molecule type" value="Genomic_DNA"/>
</dbReference>
<accession>A0ACA9NZP2</accession>
<dbReference type="Proteomes" id="UP000789860">
    <property type="component" value="Unassembled WGS sequence"/>
</dbReference>
<comment type="caution">
    <text evidence="1">The sequence shown here is derived from an EMBL/GenBank/DDBJ whole genome shotgun (WGS) entry which is preliminary data.</text>
</comment>
<name>A0ACA9NZP2_9GLOM</name>
<organism evidence="1 2">
    <name type="scientific">Scutellospora calospora</name>
    <dbReference type="NCBI Taxonomy" id="85575"/>
    <lineage>
        <taxon>Eukaryota</taxon>
        <taxon>Fungi</taxon>
        <taxon>Fungi incertae sedis</taxon>
        <taxon>Mucoromycota</taxon>
        <taxon>Glomeromycotina</taxon>
        <taxon>Glomeromycetes</taxon>
        <taxon>Diversisporales</taxon>
        <taxon>Gigasporaceae</taxon>
        <taxon>Scutellospora</taxon>
    </lineage>
</organism>
<evidence type="ECO:0000313" key="1">
    <source>
        <dbReference type="EMBL" id="CAG8684465.1"/>
    </source>
</evidence>
<keyword evidence="2" id="KW-1185">Reference proteome</keyword>
<feature type="non-terminal residue" evidence="1">
    <location>
        <position position="1"/>
    </location>
</feature>
<protein>
    <submittedName>
        <fullName evidence="1">8558_t:CDS:1</fullName>
    </submittedName>
</protein>
<reference evidence="1" key="1">
    <citation type="submission" date="2021-06" db="EMBL/GenBank/DDBJ databases">
        <authorList>
            <person name="Kallberg Y."/>
            <person name="Tangrot J."/>
            <person name="Rosling A."/>
        </authorList>
    </citation>
    <scope>NUCLEOTIDE SEQUENCE</scope>
    <source>
        <strain evidence="1">AU212A</strain>
    </source>
</reference>
<gene>
    <name evidence="1" type="ORF">SCALOS_LOCUS9855</name>
</gene>